<dbReference type="GO" id="GO:0016788">
    <property type="term" value="F:hydrolase activity, acting on ester bonds"/>
    <property type="evidence" value="ECO:0007669"/>
    <property type="project" value="UniProtKB-ARBA"/>
</dbReference>
<dbReference type="InterPro" id="IPR036514">
    <property type="entry name" value="SGNH_hydro_sf"/>
</dbReference>
<comment type="caution">
    <text evidence="3">The sequence shown here is derived from an EMBL/GenBank/DDBJ whole genome shotgun (WGS) entry which is preliminary data.</text>
</comment>
<evidence type="ECO:0000313" key="4">
    <source>
        <dbReference type="Proteomes" id="UP000295684"/>
    </source>
</evidence>
<dbReference type="InterPro" id="IPR013830">
    <property type="entry name" value="SGNH_hydro"/>
</dbReference>
<gene>
    <name evidence="3" type="ORF">EV200_11050</name>
    <name evidence="2" type="ORF">GCM10011413_40140</name>
</gene>
<keyword evidence="5" id="KW-1185">Reference proteome</keyword>
<reference evidence="2" key="4">
    <citation type="submission" date="2024-05" db="EMBL/GenBank/DDBJ databases">
        <authorList>
            <person name="Sun Q."/>
            <person name="Zhou Y."/>
        </authorList>
    </citation>
    <scope>NUCLEOTIDE SEQUENCE</scope>
    <source>
        <strain evidence="2">CGMCC 1.15644</strain>
    </source>
</reference>
<dbReference type="EMBL" id="SLWO01000010">
    <property type="protein sequence ID" value="TCO19328.1"/>
    <property type="molecule type" value="Genomic_DNA"/>
</dbReference>
<reference evidence="2" key="1">
    <citation type="journal article" date="2014" name="Int. J. Syst. Evol. Microbiol.">
        <title>Complete genome of a new Firmicutes species belonging to the dominant human colonic microbiota ('Ruminococcus bicirculans') reveals two chromosomes and a selective capacity to utilize plant glucans.</title>
        <authorList>
            <consortium name="NISC Comparative Sequencing Program"/>
            <person name="Wegmann U."/>
            <person name="Louis P."/>
            <person name="Goesmann A."/>
            <person name="Henrissat B."/>
            <person name="Duncan S.H."/>
            <person name="Flint H.J."/>
        </authorList>
    </citation>
    <scope>NUCLEOTIDE SEQUENCE</scope>
    <source>
        <strain evidence="2">CGMCC 1.15644</strain>
    </source>
</reference>
<sequence length="241" mass="26003">MKVLFTAILFSLLTSACTKEKSMSSTDQTLPIITKPASSGTRSYLALGDSYTIGESVAQQESFPFQLQSLLKAQNIAVSAPKIIATTGWTTDELQSALKQTNLTSKYDFVTLLIGVNNQYRGYPIDTYKQEFAALLQTAIAFTGGRKDRVFVVSIPDWGVTPFGKSSGRDIKIIAQEIDAFNAANQEITLTAGVSYTNITPASRNAATDLGLVAKDGLHPSGKMYASWATELSPKVLKALD</sequence>
<dbReference type="Pfam" id="PF13472">
    <property type="entry name" value="Lipase_GDSL_2"/>
    <property type="match status" value="1"/>
</dbReference>
<accession>A0A4R2H2X3</accession>
<evidence type="ECO:0000313" key="5">
    <source>
        <dbReference type="Proteomes" id="UP000622648"/>
    </source>
</evidence>
<dbReference type="PROSITE" id="PS51257">
    <property type="entry name" value="PROKAR_LIPOPROTEIN"/>
    <property type="match status" value="1"/>
</dbReference>
<evidence type="ECO:0000313" key="3">
    <source>
        <dbReference type="EMBL" id="TCO19328.1"/>
    </source>
</evidence>
<proteinExistence type="predicted"/>
<dbReference type="OrthoDB" id="158267at2"/>
<dbReference type="RefSeq" id="WP_132536073.1">
    <property type="nucleotide sequence ID" value="NZ_BMJO01000009.1"/>
</dbReference>
<dbReference type="AlphaFoldDB" id="A0A4R2H2X3"/>
<evidence type="ECO:0000259" key="1">
    <source>
        <dbReference type="Pfam" id="PF13472"/>
    </source>
</evidence>
<dbReference type="SUPFAM" id="SSF52266">
    <property type="entry name" value="SGNH hydrolase"/>
    <property type="match status" value="1"/>
</dbReference>
<reference evidence="5" key="2">
    <citation type="journal article" date="2019" name="Int. J. Syst. Evol. Microbiol.">
        <title>The Global Catalogue of Microorganisms (GCM) 10K type strain sequencing project: providing services to taxonomists for standard genome sequencing and annotation.</title>
        <authorList>
            <consortium name="The Broad Institute Genomics Platform"/>
            <consortium name="The Broad Institute Genome Sequencing Center for Infectious Disease"/>
            <person name="Wu L."/>
            <person name="Ma J."/>
        </authorList>
    </citation>
    <scope>NUCLEOTIDE SEQUENCE [LARGE SCALE GENOMIC DNA]</scope>
    <source>
        <strain evidence="5">CGMCC 1.15644</strain>
    </source>
</reference>
<reference evidence="3 4" key="3">
    <citation type="submission" date="2019-03" db="EMBL/GenBank/DDBJ databases">
        <title>Genomic Encyclopedia of Type Strains, Phase IV (KMG-IV): sequencing the most valuable type-strain genomes for metagenomic binning, comparative biology and taxonomic classification.</title>
        <authorList>
            <person name="Goeker M."/>
        </authorList>
    </citation>
    <scope>NUCLEOTIDE SEQUENCE [LARGE SCALE GENOMIC DNA]</scope>
    <source>
        <strain evidence="3 4">DSM 103236</strain>
    </source>
</reference>
<evidence type="ECO:0000313" key="2">
    <source>
        <dbReference type="EMBL" id="GGE69511.1"/>
    </source>
</evidence>
<name>A0A4R2H2X3_9SPHI</name>
<protein>
    <submittedName>
        <fullName evidence="2 3">Lysophospholipase</fullName>
    </submittedName>
</protein>
<feature type="domain" description="SGNH hydrolase-type esterase" evidence="1">
    <location>
        <begin position="46"/>
        <end position="226"/>
    </location>
</feature>
<dbReference type="Gene3D" id="3.40.50.1110">
    <property type="entry name" value="SGNH hydrolase"/>
    <property type="match status" value="1"/>
</dbReference>
<dbReference type="CDD" id="cd01832">
    <property type="entry name" value="SGNH_hydrolase_like_1"/>
    <property type="match status" value="1"/>
</dbReference>
<dbReference type="Proteomes" id="UP000295684">
    <property type="component" value="Unassembled WGS sequence"/>
</dbReference>
<organism evidence="3 4">
    <name type="scientific">Pedobacter psychrotolerans</name>
    <dbReference type="NCBI Taxonomy" id="1843235"/>
    <lineage>
        <taxon>Bacteria</taxon>
        <taxon>Pseudomonadati</taxon>
        <taxon>Bacteroidota</taxon>
        <taxon>Sphingobacteriia</taxon>
        <taxon>Sphingobacteriales</taxon>
        <taxon>Sphingobacteriaceae</taxon>
        <taxon>Pedobacter</taxon>
    </lineage>
</organism>
<dbReference type="Proteomes" id="UP000622648">
    <property type="component" value="Unassembled WGS sequence"/>
</dbReference>
<dbReference type="EMBL" id="BMJO01000009">
    <property type="protein sequence ID" value="GGE69511.1"/>
    <property type="molecule type" value="Genomic_DNA"/>
</dbReference>